<keyword evidence="1" id="KW-0732">Signal</keyword>
<gene>
    <name evidence="2" type="ORF">PHACADRAFT_189324</name>
</gene>
<dbReference type="HOGENOM" id="CLU_107676_0_0_1"/>
<dbReference type="STRING" id="650164.K5VBC0"/>
<keyword evidence="3" id="KW-1185">Reference proteome</keyword>
<proteinExistence type="predicted"/>
<dbReference type="RefSeq" id="XP_007389673.1">
    <property type="nucleotide sequence ID" value="XM_007389611.1"/>
</dbReference>
<dbReference type="GeneID" id="18910555"/>
<dbReference type="InParanoid" id="K5VBC0"/>
<organism evidence="2 3">
    <name type="scientific">Phanerochaete carnosa (strain HHB-10118-sp)</name>
    <name type="common">White-rot fungus</name>
    <name type="synonym">Peniophora carnosa</name>
    <dbReference type="NCBI Taxonomy" id="650164"/>
    <lineage>
        <taxon>Eukaryota</taxon>
        <taxon>Fungi</taxon>
        <taxon>Dikarya</taxon>
        <taxon>Basidiomycota</taxon>
        <taxon>Agaricomycotina</taxon>
        <taxon>Agaricomycetes</taxon>
        <taxon>Polyporales</taxon>
        <taxon>Phanerochaetaceae</taxon>
        <taxon>Phanerochaete</taxon>
    </lineage>
</organism>
<name>K5VBC0_PHACS</name>
<reference evidence="2 3" key="1">
    <citation type="journal article" date="2012" name="BMC Genomics">
        <title>Comparative genomics of the white-rot fungi, Phanerochaete carnosa and P. chrysosporium, to elucidate the genetic basis of the distinct wood types they colonize.</title>
        <authorList>
            <person name="Suzuki H."/>
            <person name="MacDonald J."/>
            <person name="Syed K."/>
            <person name="Salamov A."/>
            <person name="Hori C."/>
            <person name="Aerts A."/>
            <person name="Henrissat B."/>
            <person name="Wiebenga A."/>
            <person name="vanKuyk P.A."/>
            <person name="Barry K."/>
            <person name="Lindquist E."/>
            <person name="LaButti K."/>
            <person name="Lapidus A."/>
            <person name="Lucas S."/>
            <person name="Coutinho P."/>
            <person name="Gong Y."/>
            <person name="Samejima M."/>
            <person name="Mahadevan R."/>
            <person name="Abou-Zaid M."/>
            <person name="de Vries R.P."/>
            <person name="Igarashi K."/>
            <person name="Yadav J.S."/>
            <person name="Grigoriev I.V."/>
            <person name="Master E.R."/>
        </authorList>
    </citation>
    <scope>NUCLEOTIDE SEQUENCE [LARGE SCALE GENOMIC DNA]</scope>
    <source>
        <strain evidence="2 3">HHB-10118-sp</strain>
    </source>
</reference>
<sequence length="192" mass="20666">MHVLRVVFSLVLLLSSALAVAVPSVPHCQNPRALNTTYIGRNNDVLVRQIACDNVPTSQFARGIEVRQGSIDASINNCFTPGTGGSNPNDCFVIAEALLFLSDQPGGDAFSLASSGSANAMTLTFNSCQSFIVNQSGVPLTYCRSSWSPIVKSLAFNCQATQNANGGIALPEDQSFFIQYVPLYRFLGYRDF</sequence>
<dbReference type="AlphaFoldDB" id="K5VBC0"/>
<dbReference type="KEGG" id="pco:PHACADRAFT_189324"/>
<evidence type="ECO:0000313" key="2">
    <source>
        <dbReference type="EMBL" id="EKM60196.1"/>
    </source>
</evidence>
<accession>K5VBC0</accession>
<dbReference type="EMBL" id="JH930468">
    <property type="protein sequence ID" value="EKM60196.1"/>
    <property type="molecule type" value="Genomic_DNA"/>
</dbReference>
<evidence type="ECO:0000313" key="3">
    <source>
        <dbReference type="Proteomes" id="UP000008370"/>
    </source>
</evidence>
<feature type="chain" id="PRO_5003884558" description="Cyanovirin-N domain-containing protein" evidence="1">
    <location>
        <begin position="20"/>
        <end position="192"/>
    </location>
</feature>
<dbReference type="OrthoDB" id="3226519at2759"/>
<feature type="signal peptide" evidence="1">
    <location>
        <begin position="1"/>
        <end position="19"/>
    </location>
</feature>
<evidence type="ECO:0000256" key="1">
    <source>
        <dbReference type="SAM" id="SignalP"/>
    </source>
</evidence>
<dbReference type="Proteomes" id="UP000008370">
    <property type="component" value="Unassembled WGS sequence"/>
</dbReference>
<evidence type="ECO:0008006" key="4">
    <source>
        <dbReference type="Google" id="ProtNLM"/>
    </source>
</evidence>
<protein>
    <recommendedName>
        <fullName evidence="4">Cyanovirin-N domain-containing protein</fullName>
    </recommendedName>
</protein>